<feature type="transmembrane region" description="Helical" evidence="2">
    <location>
        <begin position="77"/>
        <end position="95"/>
    </location>
</feature>
<keyword evidence="4" id="KW-1185">Reference proteome</keyword>
<evidence type="ECO:0000256" key="1">
    <source>
        <dbReference type="ARBA" id="ARBA00023115"/>
    </source>
</evidence>
<keyword evidence="3" id="KW-0489">Methyltransferase</keyword>
<name>A0A7W7Y7N9_9BACT</name>
<dbReference type="InterPro" id="IPR029063">
    <property type="entry name" value="SAM-dependent_MTases_sf"/>
</dbReference>
<feature type="transmembrane region" description="Helical" evidence="2">
    <location>
        <begin position="234"/>
        <end position="252"/>
    </location>
</feature>
<keyword evidence="3" id="KW-0808">Transferase</keyword>
<feature type="transmembrane region" description="Helical" evidence="2">
    <location>
        <begin position="46"/>
        <end position="65"/>
    </location>
</feature>
<evidence type="ECO:0000256" key="2">
    <source>
        <dbReference type="SAM" id="Phobius"/>
    </source>
</evidence>
<feature type="transmembrane region" description="Helical" evidence="2">
    <location>
        <begin position="147"/>
        <end position="167"/>
    </location>
</feature>
<keyword evidence="1" id="KW-0620">Polyamine biosynthesis</keyword>
<sequence length="811" mass="90262">MPSTSSRAVPGLILAALSLLSAFLLFQVQPIISKFILPWFGGSPGVWTTCMLFFQLVLFAGYAYAHTLTLLPRRWQGMLHGVLLGAAIAMLPIAPGDAWKPTGTEDPALRILLLLMASVGLPYFVLSSTSPLVQVWFTRTTGGANPWRLYALSNIGSLAALLSYPLFFEVHWDVLEQTTLWAVGFGAFVVLSLAGVWLDRRQALEAEAPQAEDSPAPAASEAAANDHPGWWRRLFWVLLPALASSVLLAATNHVCQDVAVIPFLWVVPLSLYLLTFIICFEHERWYVRISVLWAVVALPVLFLTCTEQRLQAKPVWTKFEQMMHNHVQPVLNKVTGQDWNLADIDVTPNFVWELGWSFGAMFLACMLCHGELVRLKPAPRRLTEFYLLMSAGGALGGLFVSLGAPHVFTSFAEWPISLIVVCGVVCIILLRAVLKMRRWKEWALLVLITGITGGILGMMYDAGLLDWELVQKQIEEQKLPMSALYGSLAAIGLCILILVWRMVRRGSLRPGLFSAMQLAMLFTFLLMTMSDLGFKKDEKIERVRNFYGMLSVSEDHFESEGQRLTYRELVNGGIIHGMQNLGNFLQEEPTTYYGHQTGVGKALDSIKEKAGARIGVVGMGAGTAACYARSGQSIRFYDINPDVVRIADKYFTYLADARKRGATVEVVVSDARLALEREKSQQFDVLLLDAFSGDSVPVHLLTQEAFTIYDRHMKKDGIIAVHITNSYLVLAPVIEKIAAATGFKTTRIATELEGDHDSTDYILVTRNEAFLKATPPSLVGTEVELKHDVRLWTDRYHNLLRILDIPENVKE</sequence>
<feature type="transmembrane region" description="Helical" evidence="2">
    <location>
        <begin position="385"/>
        <end position="408"/>
    </location>
</feature>
<evidence type="ECO:0000313" key="3">
    <source>
        <dbReference type="EMBL" id="MBB5031119.1"/>
    </source>
</evidence>
<protein>
    <submittedName>
        <fullName evidence="3">Putative O-methyltransferase YrrM</fullName>
    </submittedName>
</protein>
<feature type="transmembrane region" description="Helical" evidence="2">
    <location>
        <begin position="512"/>
        <end position="534"/>
    </location>
</feature>
<organism evidence="3 4">
    <name type="scientific">Prosthecobacter vanneervenii</name>
    <dbReference type="NCBI Taxonomy" id="48466"/>
    <lineage>
        <taxon>Bacteria</taxon>
        <taxon>Pseudomonadati</taxon>
        <taxon>Verrucomicrobiota</taxon>
        <taxon>Verrucomicrobiia</taxon>
        <taxon>Verrucomicrobiales</taxon>
        <taxon>Verrucomicrobiaceae</taxon>
        <taxon>Prosthecobacter</taxon>
    </lineage>
</organism>
<dbReference type="RefSeq" id="WP_184338061.1">
    <property type="nucleotide sequence ID" value="NZ_JACHIG010000001.1"/>
</dbReference>
<keyword evidence="2" id="KW-0812">Transmembrane</keyword>
<accession>A0A7W7Y7N9</accession>
<dbReference type="CDD" id="cd02440">
    <property type="entry name" value="AdoMet_MTases"/>
    <property type="match status" value="1"/>
</dbReference>
<dbReference type="AlphaFoldDB" id="A0A7W7Y7N9"/>
<feature type="transmembrane region" description="Helical" evidence="2">
    <location>
        <begin position="414"/>
        <end position="434"/>
    </location>
</feature>
<feature type="transmembrane region" description="Helical" evidence="2">
    <location>
        <begin position="441"/>
        <end position="460"/>
    </location>
</feature>
<keyword evidence="2" id="KW-0472">Membrane</keyword>
<dbReference type="GO" id="GO:0006596">
    <property type="term" value="P:polyamine biosynthetic process"/>
    <property type="evidence" value="ECO:0007669"/>
    <property type="project" value="UniProtKB-KW"/>
</dbReference>
<keyword evidence="2" id="KW-1133">Transmembrane helix</keyword>
<dbReference type="GO" id="GO:0032259">
    <property type="term" value="P:methylation"/>
    <property type="evidence" value="ECO:0007669"/>
    <property type="project" value="UniProtKB-KW"/>
</dbReference>
<comment type="caution">
    <text evidence="3">The sequence shown here is derived from an EMBL/GenBank/DDBJ whole genome shotgun (WGS) entry which is preliminary data.</text>
</comment>
<proteinExistence type="predicted"/>
<gene>
    <name evidence="3" type="ORF">HNQ65_000673</name>
</gene>
<feature type="transmembrane region" description="Helical" evidence="2">
    <location>
        <begin position="354"/>
        <end position="373"/>
    </location>
</feature>
<dbReference type="EMBL" id="JACHIG010000001">
    <property type="protein sequence ID" value="MBB5031119.1"/>
    <property type="molecule type" value="Genomic_DNA"/>
</dbReference>
<dbReference type="Gene3D" id="3.40.50.150">
    <property type="entry name" value="Vaccinia Virus protein VP39"/>
    <property type="match status" value="1"/>
</dbReference>
<feature type="transmembrane region" description="Helical" evidence="2">
    <location>
        <begin position="258"/>
        <end position="278"/>
    </location>
</feature>
<evidence type="ECO:0000313" key="4">
    <source>
        <dbReference type="Proteomes" id="UP000590740"/>
    </source>
</evidence>
<dbReference type="GO" id="GO:0008168">
    <property type="term" value="F:methyltransferase activity"/>
    <property type="evidence" value="ECO:0007669"/>
    <property type="project" value="UniProtKB-KW"/>
</dbReference>
<dbReference type="NCBIfam" id="NF037959">
    <property type="entry name" value="MFS_SpdSyn"/>
    <property type="match status" value="1"/>
</dbReference>
<dbReference type="SUPFAM" id="SSF53335">
    <property type="entry name" value="S-adenosyl-L-methionine-dependent methyltransferases"/>
    <property type="match status" value="1"/>
</dbReference>
<feature type="transmembrane region" description="Helical" evidence="2">
    <location>
        <begin position="107"/>
        <end position="126"/>
    </location>
</feature>
<feature type="transmembrane region" description="Helical" evidence="2">
    <location>
        <begin position="480"/>
        <end position="500"/>
    </location>
</feature>
<feature type="transmembrane region" description="Helical" evidence="2">
    <location>
        <begin position="285"/>
        <end position="304"/>
    </location>
</feature>
<dbReference type="Proteomes" id="UP000590740">
    <property type="component" value="Unassembled WGS sequence"/>
</dbReference>
<feature type="transmembrane region" description="Helical" evidence="2">
    <location>
        <begin position="179"/>
        <end position="198"/>
    </location>
</feature>
<reference evidence="3 4" key="1">
    <citation type="submission" date="2020-08" db="EMBL/GenBank/DDBJ databases">
        <title>Genomic Encyclopedia of Type Strains, Phase IV (KMG-IV): sequencing the most valuable type-strain genomes for metagenomic binning, comparative biology and taxonomic classification.</title>
        <authorList>
            <person name="Goeker M."/>
        </authorList>
    </citation>
    <scope>NUCLEOTIDE SEQUENCE [LARGE SCALE GENOMIC DNA]</scope>
    <source>
        <strain evidence="3 4">DSM 12252</strain>
    </source>
</reference>
<dbReference type="PANTHER" id="PTHR43317:SF1">
    <property type="entry name" value="THERMOSPERMINE SYNTHASE ACAULIS5"/>
    <property type="match status" value="1"/>
</dbReference>
<dbReference type="PANTHER" id="PTHR43317">
    <property type="entry name" value="THERMOSPERMINE SYNTHASE ACAULIS5"/>
    <property type="match status" value="1"/>
</dbReference>